<dbReference type="RefSeq" id="WP_079643744.1">
    <property type="nucleotide sequence ID" value="NZ_FUZF01000012.1"/>
</dbReference>
<dbReference type="Proteomes" id="UP000190150">
    <property type="component" value="Unassembled WGS sequence"/>
</dbReference>
<gene>
    <name evidence="1" type="ORF">SAMN05660841_02758</name>
</gene>
<protein>
    <recommendedName>
        <fullName evidence="3">Lipoprotein</fullName>
    </recommendedName>
</protein>
<dbReference type="EMBL" id="FUZF01000012">
    <property type="protein sequence ID" value="SKB86802.1"/>
    <property type="molecule type" value="Genomic_DNA"/>
</dbReference>
<sequence>MKYLILTVFFIGLFLFVSCGRLNAQEKENGKKLIQLAIGDATKWENTRYLLYTVTGPSLIPGFSNERTFLIDKTTGDCRFEGVNKSKENIVILFNYKSKKLRKHFIGIQEAKDNIDSILESILQQFFTDTQILFSPALLSDNPSNIRELSQKIINTDKITIIDFTGLPTLGNSTVDGRMSLTSKGEIKSIVIDNVEYMTSVSKDIGGGIILPTIFESQFSYRFQTVAAFTDIETGKFNNL</sequence>
<dbReference type="AlphaFoldDB" id="A0A1T5ES30"/>
<reference evidence="2" key="1">
    <citation type="submission" date="2017-02" db="EMBL/GenBank/DDBJ databases">
        <authorList>
            <person name="Varghese N."/>
            <person name="Submissions S."/>
        </authorList>
    </citation>
    <scope>NUCLEOTIDE SEQUENCE [LARGE SCALE GENOMIC DNA]</scope>
    <source>
        <strain evidence="2">DSM 24091</strain>
    </source>
</reference>
<evidence type="ECO:0008006" key="3">
    <source>
        <dbReference type="Google" id="ProtNLM"/>
    </source>
</evidence>
<evidence type="ECO:0000313" key="1">
    <source>
        <dbReference type="EMBL" id="SKB86802.1"/>
    </source>
</evidence>
<accession>A0A1T5ES30</accession>
<dbReference type="STRING" id="1513896.SAMN05660841_02758"/>
<proteinExistence type="predicted"/>
<keyword evidence="2" id="KW-1185">Reference proteome</keyword>
<organism evidence="1 2">
    <name type="scientific">Sphingobacterium nematocida</name>
    <dbReference type="NCBI Taxonomy" id="1513896"/>
    <lineage>
        <taxon>Bacteria</taxon>
        <taxon>Pseudomonadati</taxon>
        <taxon>Bacteroidota</taxon>
        <taxon>Sphingobacteriia</taxon>
        <taxon>Sphingobacteriales</taxon>
        <taxon>Sphingobacteriaceae</taxon>
        <taxon>Sphingobacterium</taxon>
    </lineage>
</organism>
<dbReference type="PROSITE" id="PS51257">
    <property type="entry name" value="PROKAR_LIPOPROTEIN"/>
    <property type="match status" value="1"/>
</dbReference>
<name>A0A1T5ES30_9SPHI</name>
<dbReference type="OrthoDB" id="705316at2"/>
<evidence type="ECO:0000313" key="2">
    <source>
        <dbReference type="Proteomes" id="UP000190150"/>
    </source>
</evidence>